<feature type="compositionally biased region" description="Polar residues" evidence="1">
    <location>
        <begin position="21"/>
        <end position="32"/>
    </location>
</feature>
<evidence type="ECO:0000313" key="2">
    <source>
        <dbReference type="EMBL" id="CAG8763385.1"/>
    </source>
</evidence>
<feature type="non-terminal residue" evidence="2">
    <location>
        <position position="1"/>
    </location>
</feature>
<gene>
    <name evidence="2" type="ORF">DERYTH_LOCUS18027</name>
</gene>
<dbReference type="EMBL" id="CAJVPY010017740">
    <property type="protein sequence ID" value="CAG8763385.1"/>
    <property type="molecule type" value="Genomic_DNA"/>
</dbReference>
<dbReference type="AlphaFoldDB" id="A0A9N9NRD3"/>
<comment type="caution">
    <text evidence="2">The sequence shown here is derived from an EMBL/GenBank/DDBJ whole genome shotgun (WGS) entry which is preliminary data.</text>
</comment>
<keyword evidence="3" id="KW-1185">Reference proteome</keyword>
<name>A0A9N9NRD3_9GLOM</name>
<organism evidence="2 3">
    <name type="scientific">Dentiscutata erythropus</name>
    <dbReference type="NCBI Taxonomy" id="1348616"/>
    <lineage>
        <taxon>Eukaryota</taxon>
        <taxon>Fungi</taxon>
        <taxon>Fungi incertae sedis</taxon>
        <taxon>Mucoromycota</taxon>
        <taxon>Glomeromycotina</taxon>
        <taxon>Glomeromycetes</taxon>
        <taxon>Diversisporales</taxon>
        <taxon>Gigasporaceae</taxon>
        <taxon>Dentiscutata</taxon>
    </lineage>
</organism>
<proteinExistence type="predicted"/>
<accession>A0A9N9NRD3</accession>
<feature type="compositionally biased region" description="Basic and acidic residues" evidence="1">
    <location>
        <begin position="36"/>
        <end position="62"/>
    </location>
</feature>
<reference evidence="2" key="1">
    <citation type="submission" date="2021-06" db="EMBL/GenBank/DDBJ databases">
        <authorList>
            <person name="Kallberg Y."/>
            <person name="Tangrot J."/>
            <person name="Rosling A."/>
        </authorList>
    </citation>
    <scope>NUCLEOTIDE SEQUENCE</scope>
    <source>
        <strain evidence="2">MA453B</strain>
    </source>
</reference>
<evidence type="ECO:0000313" key="3">
    <source>
        <dbReference type="Proteomes" id="UP000789405"/>
    </source>
</evidence>
<sequence length="62" mass="7232">NTGLNDTNDAKHQKMKKKTPNRMTPTMQGTNQQKKHQLDNTDNARKGTNRLQEKTLADKRRR</sequence>
<protein>
    <submittedName>
        <fullName evidence="2">18913_t:CDS:1</fullName>
    </submittedName>
</protein>
<dbReference type="Proteomes" id="UP000789405">
    <property type="component" value="Unassembled WGS sequence"/>
</dbReference>
<evidence type="ECO:0000256" key="1">
    <source>
        <dbReference type="SAM" id="MobiDB-lite"/>
    </source>
</evidence>
<feature type="region of interest" description="Disordered" evidence="1">
    <location>
        <begin position="1"/>
        <end position="62"/>
    </location>
</feature>